<organism evidence="1">
    <name type="scientific">viral metagenome</name>
    <dbReference type="NCBI Taxonomy" id="1070528"/>
    <lineage>
        <taxon>unclassified sequences</taxon>
        <taxon>metagenomes</taxon>
        <taxon>organismal metagenomes</taxon>
    </lineage>
</organism>
<dbReference type="EMBL" id="MN738858">
    <property type="protein sequence ID" value="QHT28448.1"/>
    <property type="molecule type" value="Genomic_DNA"/>
</dbReference>
<evidence type="ECO:0000313" key="1">
    <source>
        <dbReference type="EMBL" id="QHT28448.1"/>
    </source>
</evidence>
<proteinExistence type="predicted"/>
<sequence>MNIIVDKLYLPRDMKREIYKYCYDTKGYTMSHINTIKNIKGSIRNKFMNVRMKLELGNWYKYNVSVSWLRGGGVYGKKNPSSVYGGGTLAESQNFRYYNGITCYCKGISDPANDYIEKLIVQGDRRRNI</sequence>
<accession>A0A6C0EHJ9</accession>
<protein>
    <submittedName>
        <fullName evidence="1">Uncharacterized protein</fullName>
    </submittedName>
</protein>
<dbReference type="AlphaFoldDB" id="A0A6C0EHJ9"/>
<reference evidence="1" key="1">
    <citation type="journal article" date="2020" name="Nature">
        <title>Giant virus diversity and host interactions through global metagenomics.</title>
        <authorList>
            <person name="Schulz F."/>
            <person name="Roux S."/>
            <person name="Paez-Espino D."/>
            <person name="Jungbluth S."/>
            <person name="Walsh D.A."/>
            <person name="Denef V.J."/>
            <person name="McMahon K.D."/>
            <person name="Konstantinidis K.T."/>
            <person name="Eloe-Fadrosh E.A."/>
            <person name="Kyrpides N.C."/>
            <person name="Woyke T."/>
        </authorList>
    </citation>
    <scope>NUCLEOTIDE SEQUENCE</scope>
    <source>
        <strain evidence="1">GVMAG-M-3300001348-25</strain>
    </source>
</reference>
<name>A0A6C0EHJ9_9ZZZZ</name>